<dbReference type="PANTHER" id="PTHR22916:SF51">
    <property type="entry name" value="GLYCOSYLTRANSFERASE EPSH-RELATED"/>
    <property type="match status" value="1"/>
</dbReference>
<dbReference type="InterPro" id="IPR029044">
    <property type="entry name" value="Nucleotide-diphossugar_trans"/>
</dbReference>
<dbReference type="RefSeq" id="WP_277898953.1">
    <property type="nucleotide sequence ID" value="NZ_JAPMUA010000002.1"/>
</dbReference>
<dbReference type="InterPro" id="IPR001173">
    <property type="entry name" value="Glyco_trans_2-like"/>
</dbReference>
<feature type="domain" description="Glycosyltransferase 2-like" evidence="3">
    <location>
        <begin position="7"/>
        <end position="142"/>
    </location>
</feature>
<dbReference type="PANTHER" id="PTHR22916">
    <property type="entry name" value="GLYCOSYLTRANSFERASE"/>
    <property type="match status" value="1"/>
</dbReference>
<dbReference type="SUPFAM" id="SSF53448">
    <property type="entry name" value="Nucleotide-diphospho-sugar transferases"/>
    <property type="match status" value="1"/>
</dbReference>
<evidence type="ECO:0000313" key="5">
    <source>
        <dbReference type="Proteomes" id="UP001153642"/>
    </source>
</evidence>
<reference evidence="4" key="1">
    <citation type="submission" date="2022-11" db="EMBL/GenBank/DDBJ databases">
        <title>High-quality draft genome sequence of Galbibacter sp. strain CMA-7.</title>
        <authorList>
            <person name="Wei L."/>
            <person name="Dong C."/>
            <person name="Shao Z."/>
        </authorList>
    </citation>
    <scope>NUCLEOTIDE SEQUENCE</scope>
    <source>
        <strain evidence="4">CMA-7</strain>
    </source>
</reference>
<comment type="caution">
    <text evidence="4">The sequence shown here is derived from an EMBL/GenBank/DDBJ whole genome shotgun (WGS) entry which is preliminary data.</text>
</comment>
<protein>
    <submittedName>
        <fullName evidence="4">Glycosyltransferase family 2 protein</fullName>
    </submittedName>
</protein>
<dbReference type="CDD" id="cd00761">
    <property type="entry name" value="Glyco_tranf_GTA_type"/>
    <property type="match status" value="1"/>
</dbReference>
<evidence type="ECO:0000256" key="2">
    <source>
        <dbReference type="ARBA" id="ARBA00022679"/>
    </source>
</evidence>
<gene>
    <name evidence="4" type="ORF">OSR52_07905</name>
</gene>
<evidence type="ECO:0000313" key="4">
    <source>
        <dbReference type="EMBL" id="MDG3585791.1"/>
    </source>
</evidence>
<dbReference type="Proteomes" id="UP001153642">
    <property type="component" value="Unassembled WGS sequence"/>
</dbReference>
<dbReference type="EMBL" id="JAPMUA010000002">
    <property type="protein sequence ID" value="MDG3585791.1"/>
    <property type="molecule type" value="Genomic_DNA"/>
</dbReference>
<evidence type="ECO:0000256" key="1">
    <source>
        <dbReference type="ARBA" id="ARBA00022676"/>
    </source>
</evidence>
<keyword evidence="5" id="KW-1185">Reference proteome</keyword>
<keyword evidence="1" id="KW-0328">Glycosyltransferase</keyword>
<sequence length="339" mass="39601">MKHPFFTIVMPVYKVEKYIERCILSVLGQTYTNFELLIVDDGSPDKSREIAKGYAKKDDRVTILSKPNGGLSDARNYGIDRAKGDYLYFIDSDDWIENNLLETIVHKITVSPADIYVFGYFLDTETDNGKLLQQQKIAYKNAHFLRTLTSPPELSAELLNLLGYAWNKVYSKKIIDTYNLRFDKGISLVEDMLFNSRAYCKASAVIIIKEHLYHYINRNVETLIKTYHKDSFDLILKKHKAIEAFLNNWNYTEAAVNKALAHNLVLGIQYCINNLLLYENNLTASEKKMYIDQMFQNTETKKYINWYVPVSKIDFIYKKIIKYRLVTLTMYLKTWKKTA</sequence>
<dbReference type="Gene3D" id="3.90.550.10">
    <property type="entry name" value="Spore Coat Polysaccharide Biosynthesis Protein SpsA, Chain A"/>
    <property type="match status" value="1"/>
</dbReference>
<organism evidence="4 5">
    <name type="scientific">Galbibacter pacificus</name>
    <dbReference type="NCBI Taxonomy" id="2996052"/>
    <lineage>
        <taxon>Bacteria</taxon>
        <taxon>Pseudomonadati</taxon>
        <taxon>Bacteroidota</taxon>
        <taxon>Flavobacteriia</taxon>
        <taxon>Flavobacteriales</taxon>
        <taxon>Flavobacteriaceae</taxon>
        <taxon>Galbibacter</taxon>
    </lineage>
</organism>
<evidence type="ECO:0000259" key="3">
    <source>
        <dbReference type="Pfam" id="PF00535"/>
    </source>
</evidence>
<proteinExistence type="predicted"/>
<accession>A0ABT6FRC1</accession>
<name>A0ABT6FRC1_9FLAO</name>
<dbReference type="Pfam" id="PF00535">
    <property type="entry name" value="Glycos_transf_2"/>
    <property type="match status" value="1"/>
</dbReference>
<keyword evidence="2" id="KW-0808">Transferase</keyword>